<keyword evidence="1" id="KW-0472">Membrane</keyword>
<protein>
    <submittedName>
        <fullName evidence="2">MIP19243p</fullName>
    </submittedName>
</protein>
<keyword evidence="1" id="KW-1133">Transmembrane helix</keyword>
<sequence>MRCMWVICRLKWIGLTGIIIADLGVGLFYCISESQVPMEQISTVHIRWKHGLTNLLASFLDYLRVKAVYMAATRRHTFGIYVL</sequence>
<evidence type="ECO:0000256" key="1">
    <source>
        <dbReference type="SAM" id="Phobius"/>
    </source>
</evidence>
<proteinExistence type="evidence at transcript level"/>
<name>D4G7F6_DROME</name>
<dbReference type="AlphaFoldDB" id="D4G7F6"/>
<keyword evidence="1" id="KW-0812">Transmembrane</keyword>
<feature type="transmembrane region" description="Helical" evidence="1">
    <location>
        <begin position="12"/>
        <end position="29"/>
    </location>
</feature>
<organism evidence="2">
    <name type="scientific">Drosophila melanogaster</name>
    <name type="common">Fruit fly</name>
    <dbReference type="NCBI Taxonomy" id="7227"/>
    <lineage>
        <taxon>Eukaryota</taxon>
        <taxon>Metazoa</taxon>
        <taxon>Ecdysozoa</taxon>
        <taxon>Arthropoda</taxon>
        <taxon>Hexapoda</taxon>
        <taxon>Insecta</taxon>
        <taxon>Pterygota</taxon>
        <taxon>Neoptera</taxon>
        <taxon>Endopterygota</taxon>
        <taxon>Diptera</taxon>
        <taxon>Brachycera</taxon>
        <taxon>Muscomorpha</taxon>
        <taxon>Ephydroidea</taxon>
        <taxon>Drosophilidae</taxon>
        <taxon>Drosophila</taxon>
        <taxon>Sophophora</taxon>
    </lineage>
</organism>
<evidence type="ECO:0000313" key="2">
    <source>
        <dbReference type="EMBL" id="ADE06714.1"/>
    </source>
</evidence>
<reference evidence="2" key="1">
    <citation type="submission" date="2010-03" db="EMBL/GenBank/DDBJ databases">
        <authorList>
            <person name="Carlson J."/>
            <person name="Booth B."/>
            <person name="Frise E."/>
            <person name="Sandler J."/>
            <person name="Wan K."/>
            <person name="Yu C."/>
            <person name="Celniker S."/>
        </authorList>
    </citation>
    <scope>NUCLEOTIDE SEQUENCE</scope>
</reference>
<dbReference type="EMBL" id="BT122108">
    <property type="protein sequence ID" value="ADE06714.1"/>
    <property type="molecule type" value="mRNA"/>
</dbReference>
<accession>D4G7F6</accession>